<feature type="compositionally biased region" description="Basic residues" evidence="2">
    <location>
        <begin position="750"/>
        <end position="761"/>
    </location>
</feature>
<feature type="compositionally biased region" description="Polar residues" evidence="2">
    <location>
        <begin position="168"/>
        <end position="184"/>
    </location>
</feature>
<feature type="compositionally biased region" description="Low complexity" evidence="2">
    <location>
        <begin position="731"/>
        <end position="749"/>
    </location>
</feature>
<feature type="compositionally biased region" description="Low complexity" evidence="2">
    <location>
        <begin position="870"/>
        <end position="880"/>
    </location>
</feature>
<evidence type="ECO:0000256" key="2">
    <source>
        <dbReference type="SAM" id="MobiDB-lite"/>
    </source>
</evidence>
<feature type="region of interest" description="Disordered" evidence="2">
    <location>
        <begin position="452"/>
        <end position="498"/>
    </location>
</feature>
<feature type="region of interest" description="Disordered" evidence="2">
    <location>
        <begin position="1"/>
        <end position="319"/>
    </location>
</feature>
<reference evidence="3 4" key="1">
    <citation type="journal article" date="2024" name="Commun. Biol.">
        <title>Comparative genomic analysis of thermophilic fungi reveals convergent evolutionary adaptations and gene losses.</title>
        <authorList>
            <person name="Steindorff A.S."/>
            <person name="Aguilar-Pontes M.V."/>
            <person name="Robinson A.J."/>
            <person name="Andreopoulos B."/>
            <person name="LaButti K."/>
            <person name="Kuo A."/>
            <person name="Mondo S."/>
            <person name="Riley R."/>
            <person name="Otillar R."/>
            <person name="Haridas S."/>
            <person name="Lipzen A."/>
            <person name="Grimwood J."/>
            <person name="Schmutz J."/>
            <person name="Clum A."/>
            <person name="Reid I.D."/>
            <person name="Moisan M.C."/>
            <person name="Butler G."/>
            <person name="Nguyen T.T.M."/>
            <person name="Dewar K."/>
            <person name="Conant G."/>
            <person name="Drula E."/>
            <person name="Henrissat B."/>
            <person name="Hansel C."/>
            <person name="Singer S."/>
            <person name="Hutchinson M.I."/>
            <person name="de Vries R.P."/>
            <person name="Natvig D.O."/>
            <person name="Powell A.J."/>
            <person name="Tsang A."/>
            <person name="Grigoriev I.V."/>
        </authorList>
    </citation>
    <scope>NUCLEOTIDE SEQUENCE [LARGE SCALE GENOMIC DNA]</scope>
    <source>
        <strain evidence="3 4">ATCC 24622</strain>
    </source>
</reference>
<feature type="compositionally biased region" description="Polar residues" evidence="2">
    <location>
        <begin position="1"/>
        <end position="22"/>
    </location>
</feature>
<feature type="compositionally biased region" description="Polar residues" evidence="2">
    <location>
        <begin position="618"/>
        <end position="631"/>
    </location>
</feature>
<dbReference type="EMBL" id="JAZHXJ010000788">
    <property type="protein sequence ID" value="KAL1851365.1"/>
    <property type="molecule type" value="Genomic_DNA"/>
</dbReference>
<proteinExistence type="predicted"/>
<sequence>MPSLWKSSSSAGRPKTGLQSTIRGRISSPIPIVDDEFPIRNPGTGLATTASDDEFPIRNPGSSIASTRPLPEGTVSQHLQELEQQQQQQQQQNAQLRPLPDSSTSTESLGGAGSRIGPTQNHGYEQLNQALSPGPPSGTSGSSSSPAVRGSPPRPSPPAPRTNPASTLRYSTVSEAPTGQTFQSKDGMPQRKKSTLRSALGKLFGRRKKVGSSRRSEGSSPGTSGRASEMLTAAQHRSDPSALSQVRTGETKRSASLPITEYDRALRSHSIGPEDMSAIESARNSLQAEAAGSPSRRRAATTTTTTTTTPATATPAMTTTTMMMMIKKNRQFAQRRGEFGEWTGLSPRPASSHARAARSASGLQYHAEDDPSEIGRAITRDSGGAGTAGRRRSRSLSGLHDAAGFGHGESRRRSDEIRYWRESYERGFLSPLSSEEHVEGEPRVVEVVEEVHSTGGDDDGDTTMGAAETSVPPSPSRAGSRGEDQVPMPETPLQPFNFGSLVSETAGMKITQAASLDGRVGDLETRVRRVEQLLEQVCRVVPGIRIPEPDPAAAAAAVVVVETPDSTAVQTPYPAGAADDPPGSSPPTTSSRQSVDADLQSHLSFGQAPAYSSWLHPPSTSTTQGTRSVTPTADPGLRPVSSATIRGAASLPTLGGGSSGIVDVASASEQARDDDSAEQLRRKLEDERAARRLLEAQVQKLSDRLNGLSTTMYAMVRDPARSRSRSREEGQFLQPSPRSPLLQPQTKPKQQQHHQLHHHRQQQQQQLPKASSNTLASGDTPPTSAPLHTPQTATLSVFETDDESEAEMARRAAAAAEEAQRTKRPSEKKSPQRSGAYGYGAFGEELLEDEEAGEGDGDSPKRKSKKKAARTLSLSQLTLSREARVRI</sequence>
<protein>
    <submittedName>
        <fullName evidence="3">Uncharacterized protein</fullName>
    </submittedName>
</protein>
<feature type="compositionally biased region" description="Low complexity" evidence="2">
    <location>
        <begin position="137"/>
        <end position="151"/>
    </location>
</feature>
<comment type="caution">
    <text evidence="3">The sequence shown here is derived from an EMBL/GenBank/DDBJ whole genome shotgun (WGS) entry which is preliminary data.</text>
</comment>
<dbReference type="Proteomes" id="UP001586593">
    <property type="component" value="Unassembled WGS sequence"/>
</dbReference>
<feature type="compositionally biased region" description="Polar residues" evidence="2">
    <location>
        <begin position="770"/>
        <end position="782"/>
    </location>
</feature>
<organism evidence="3 4">
    <name type="scientific">Phialemonium thermophilum</name>
    <dbReference type="NCBI Taxonomy" id="223376"/>
    <lineage>
        <taxon>Eukaryota</taxon>
        <taxon>Fungi</taxon>
        <taxon>Dikarya</taxon>
        <taxon>Ascomycota</taxon>
        <taxon>Pezizomycotina</taxon>
        <taxon>Sordariomycetes</taxon>
        <taxon>Sordariomycetidae</taxon>
        <taxon>Cephalothecales</taxon>
        <taxon>Cephalothecaceae</taxon>
        <taxon>Phialemonium</taxon>
    </lineage>
</organism>
<feature type="region of interest" description="Disordered" evidence="2">
    <location>
        <begin position="341"/>
        <end position="416"/>
    </location>
</feature>
<feature type="compositionally biased region" description="Low complexity" evidence="2">
    <location>
        <begin position="574"/>
        <end position="591"/>
    </location>
</feature>
<gene>
    <name evidence="3" type="ORF">VTK73DRAFT_9430</name>
</gene>
<feature type="region of interest" description="Disordered" evidence="2">
    <location>
        <begin position="609"/>
        <end position="639"/>
    </location>
</feature>
<feature type="compositionally biased region" description="Low complexity" evidence="2">
    <location>
        <begin position="300"/>
        <end position="319"/>
    </location>
</feature>
<feature type="region of interest" description="Disordered" evidence="2">
    <location>
        <begin position="712"/>
        <end position="887"/>
    </location>
</feature>
<feature type="compositionally biased region" description="Low complexity" evidence="2">
    <location>
        <begin position="77"/>
        <end position="92"/>
    </location>
</feature>
<accession>A0ABR3W296</accession>
<feature type="region of interest" description="Disordered" evidence="2">
    <location>
        <begin position="569"/>
        <end position="597"/>
    </location>
</feature>
<keyword evidence="4" id="KW-1185">Reference proteome</keyword>
<feature type="compositionally biased region" description="Low complexity" evidence="2">
    <location>
        <begin position="346"/>
        <end position="361"/>
    </location>
</feature>
<feature type="compositionally biased region" description="Acidic residues" evidence="2">
    <location>
        <begin position="845"/>
        <end position="857"/>
    </location>
</feature>
<evidence type="ECO:0000256" key="1">
    <source>
        <dbReference type="SAM" id="Coils"/>
    </source>
</evidence>
<feature type="compositionally biased region" description="Basic and acidic residues" evidence="2">
    <location>
        <begin position="818"/>
        <end position="830"/>
    </location>
</feature>
<feature type="compositionally biased region" description="Polar residues" evidence="2">
    <location>
        <begin position="117"/>
        <end position="131"/>
    </location>
</feature>
<feature type="compositionally biased region" description="Pro residues" evidence="2">
    <location>
        <begin position="152"/>
        <end position="161"/>
    </location>
</feature>
<feature type="coiled-coil region" evidence="1">
    <location>
        <begin position="677"/>
        <end position="711"/>
    </location>
</feature>
<name>A0ABR3W296_9PEZI</name>
<evidence type="ECO:0000313" key="3">
    <source>
        <dbReference type="EMBL" id="KAL1851365.1"/>
    </source>
</evidence>
<feature type="compositionally biased region" description="Basic and acidic residues" evidence="2">
    <location>
        <begin position="718"/>
        <end position="730"/>
    </location>
</feature>
<keyword evidence="1" id="KW-0175">Coiled coil</keyword>
<evidence type="ECO:0000313" key="4">
    <source>
        <dbReference type="Proteomes" id="UP001586593"/>
    </source>
</evidence>